<dbReference type="Proteomes" id="UP000176191">
    <property type="component" value="Unassembled WGS sequence"/>
</dbReference>
<comment type="similarity">
    <text evidence="1 6">Belongs to the universal ribosomal protein uL22 family.</text>
</comment>
<dbReference type="InterPro" id="IPR001063">
    <property type="entry name" value="Ribosomal_uL22"/>
</dbReference>
<dbReference type="InterPro" id="IPR036394">
    <property type="entry name" value="Ribosomal_uL22_sf"/>
</dbReference>
<sequence>MQSTQKYIRTSARKLRLVAAAVRHLTPKDALAHLKFTPKAASLPLAKTIKAAVGNAKENFGLPIEKLAFKTIDIGEGATFKRFRAVSRGMAHHIMKRTAQIKVELKEAHGTKS</sequence>
<dbReference type="GO" id="GO:0022625">
    <property type="term" value="C:cytosolic large ribosomal subunit"/>
    <property type="evidence" value="ECO:0007669"/>
    <property type="project" value="TreeGrafter"/>
</dbReference>
<protein>
    <recommendedName>
        <fullName evidence="8">50S ribosomal protein L22</fullName>
    </recommendedName>
</protein>
<dbReference type="Gene3D" id="3.90.470.10">
    <property type="entry name" value="Ribosomal protein L22/L17"/>
    <property type="match status" value="1"/>
</dbReference>
<dbReference type="EMBL" id="MFAK01000002">
    <property type="protein sequence ID" value="OGD75513.1"/>
    <property type="molecule type" value="Genomic_DNA"/>
</dbReference>
<evidence type="ECO:0000256" key="2">
    <source>
        <dbReference type="ARBA" id="ARBA00022730"/>
    </source>
</evidence>
<keyword evidence="3 7" id="KW-0694">RNA-binding</keyword>
<evidence type="ECO:0000256" key="6">
    <source>
        <dbReference type="RuleBase" id="RU004005"/>
    </source>
</evidence>
<accession>A0A1F5F7D1</accession>
<dbReference type="GO" id="GO:0019843">
    <property type="term" value="F:rRNA binding"/>
    <property type="evidence" value="ECO:0007669"/>
    <property type="project" value="UniProtKB-KW"/>
</dbReference>
<dbReference type="GO" id="GO:0006412">
    <property type="term" value="P:translation"/>
    <property type="evidence" value="ECO:0007669"/>
    <property type="project" value="InterPro"/>
</dbReference>
<reference evidence="9 10" key="1">
    <citation type="journal article" date="2016" name="Nat. Commun.">
        <title>Thousands of microbial genomes shed light on interconnected biogeochemical processes in an aquifer system.</title>
        <authorList>
            <person name="Anantharaman K."/>
            <person name="Brown C.T."/>
            <person name="Hug L.A."/>
            <person name="Sharon I."/>
            <person name="Castelle C.J."/>
            <person name="Probst A.J."/>
            <person name="Thomas B.C."/>
            <person name="Singh A."/>
            <person name="Wilkins M.J."/>
            <person name="Karaoz U."/>
            <person name="Brodie E.L."/>
            <person name="Williams K.H."/>
            <person name="Hubbard S.S."/>
            <person name="Banfield J.F."/>
        </authorList>
    </citation>
    <scope>NUCLEOTIDE SEQUENCE [LARGE SCALE GENOMIC DNA]</scope>
</reference>
<evidence type="ECO:0000256" key="1">
    <source>
        <dbReference type="ARBA" id="ARBA00009451"/>
    </source>
</evidence>
<dbReference type="NCBIfam" id="TIGR01044">
    <property type="entry name" value="rplV_bact"/>
    <property type="match status" value="1"/>
</dbReference>
<comment type="caution">
    <text evidence="9">The sequence shown here is derived from an EMBL/GenBank/DDBJ whole genome shotgun (WGS) entry which is preliminary data.</text>
</comment>
<dbReference type="GO" id="GO:0003735">
    <property type="term" value="F:structural constituent of ribosome"/>
    <property type="evidence" value="ECO:0007669"/>
    <property type="project" value="InterPro"/>
</dbReference>
<evidence type="ECO:0000256" key="7">
    <source>
        <dbReference type="RuleBase" id="RU004006"/>
    </source>
</evidence>
<comment type="function">
    <text evidence="8">This protein binds specifically to 23S rRNA; its binding is stimulated by other ribosomal proteins, e.g., L4, L17, and L20. It is important during the early stages of 50S assembly. It makes multiple contacts with different domains of the 23S rRNA in the assembled 50S subunit and ribosome.</text>
</comment>
<dbReference type="InterPro" id="IPR047867">
    <property type="entry name" value="Ribosomal_uL22_bac/org-type"/>
</dbReference>
<dbReference type="InterPro" id="IPR005727">
    <property type="entry name" value="Ribosomal_uL22_bac/chlpt-type"/>
</dbReference>
<evidence type="ECO:0000256" key="5">
    <source>
        <dbReference type="ARBA" id="ARBA00023274"/>
    </source>
</evidence>
<proteinExistence type="inferred from homology"/>
<dbReference type="AlphaFoldDB" id="A0A1F5F7D1"/>
<keyword evidence="5 6" id="KW-0687">Ribonucleoprotein</keyword>
<dbReference type="PANTHER" id="PTHR13501:SF8">
    <property type="entry name" value="LARGE RIBOSOMAL SUBUNIT PROTEIN UL22M"/>
    <property type="match status" value="1"/>
</dbReference>
<comment type="subunit">
    <text evidence="7">Part of the 50S ribosomal subunit.</text>
</comment>
<gene>
    <name evidence="9" type="ORF">A2228_03360</name>
</gene>
<evidence type="ECO:0000313" key="9">
    <source>
        <dbReference type="EMBL" id="OGD75513.1"/>
    </source>
</evidence>
<organism evidence="9 10">
    <name type="scientific">Candidatus Collierbacteria bacterium RIFOXYA2_FULL_46_10</name>
    <dbReference type="NCBI Taxonomy" id="1817726"/>
    <lineage>
        <taxon>Bacteria</taxon>
        <taxon>Candidatus Collieribacteriota</taxon>
    </lineage>
</organism>
<evidence type="ECO:0000256" key="3">
    <source>
        <dbReference type="ARBA" id="ARBA00022884"/>
    </source>
</evidence>
<keyword evidence="4 6" id="KW-0689">Ribosomal protein</keyword>
<evidence type="ECO:0000256" key="8">
    <source>
        <dbReference type="RuleBase" id="RU004008"/>
    </source>
</evidence>
<evidence type="ECO:0000313" key="10">
    <source>
        <dbReference type="Proteomes" id="UP000176191"/>
    </source>
</evidence>
<evidence type="ECO:0000256" key="4">
    <source>
        <dbReference type="ARBA" id="ARBA00022980"/>
    </source>
</evidence>
<keyword evidence="2 7" id="KW-0699">rRNA-binding</keyword>
<dbReference type="SUPFAM" id="SSF54843">
    <property type="entry name" value="Ribosomal protein L22"/>
    <property type="match status" value="1"/>
</dbReference>
<dbReference type="Pfam" id="PF00237">
    <property type="entry name" value="Ribosomal_L22"/>
    <property type="match status" value="1"/>
</dbReference>
<dbReference type="PANTHER" id="PTHR13501">
    <property type="entry name" value="CHLOROPLAST 50S RIBOSOMAL PROTEIN L22-RELATED"/>
    <property type="match status" value="1"/>
</dbReference>
<name>A0A1F5F7D1_9BACT</name>